<sequence>MRTRSISSRRLHRLRPSDNSSVRSSSSRRSVILLGYIQLIQSIQSRSSIAPVEELLSCCASGFREHRSYRRRRLIA</sequence>
<feature type="compositionally biased region" description="Basic residues" evidence="1">
    <location>
        <begin position="1"/>
        <end position="14"/>
    </location>
</feature>
<accession>A0AAV2FT84</accession>
<proteinExistence type="predicted"/>
<dbReference type="EMBL" id="OZ034820">
    <property type="protein sequence ID" value="CAL1401217.1"/>
    <property type="molecule type" value="Genomic_DNA"/>
</dbReference>
<evidence type="ECO:0000313" key="3">
    <source>
        <dbReference type="Proteomes" id="UP001497516"/>
    </source>
</evidence>
<keyword evidence="3" id="KW-1185">Reference proteome</keyword>
<organism evidence="2 3">
    <name type="scientific">Linum trigynum</name>
    <dbReference type="NCBI Taxonomy" id="586398"/>
    <lineage>
        <taxon>Eukaryota</taxon>
        <taxon>Viridiplantae</taxon>
        <taxon>Streptophyta</taxon>
        <taxon>Embryophyta</taxon>
        <taxon>Tracheophyta</taxon>
        <taxon>Spermatophyta</taxon>
        <taxon>Magnoliopsida</taxon>
        <taxon>eudicotyledons</taxon>
        <taxon>Gunneridae</taxon>
        <taxon>Pentapetalae</taxon>
        <taxon>rosids</taxon>
        <taxon>fabids</taxon>
        <taxon>Malpighiales</taxon>
        <taxon>Linaceae</taxon>
        <taxon>Linum</taxon>
    </lineage>
</organism>
<dbReference type="AlphaFoldDB" id="A0AAV2FT84"/>
<dbReference type="Proteomes" id="UP001497516">
    <property type="component" value="Chromosome 7"/>
</dbReference>
<reference evidence="2 3" key="1">
    <citation type="submission" date="2024-04" db="EMBL/GenBank/DDBJ databases">
        <authorList>
            <person name="Fracassetti M."/>
        </authorList>
    </citation>
    <scope>NUCLEOTIDE SEQUENCE [LARGE SCALE GENOMIC DNA]</scope>
</reference>
<gene>
    <name evidence="2" type="ORF">LTRI10_LOCUS41289</name>
</gene>
<evidence type="ECO:0000256" key="1">
    <source>
        <dbReference type="SAM" id="MobiDB-lite"/>
    </source>
</evidence>
<name>A0AAV2FT84_9ROSI</name>
<feature type="region of interest" description="Disordered" evidence="1">
    <location>
        <begin position="1"/>
        <end position="28"/>
    </location>
</feature>
<protein>
    <submittedName>
        <fullName evidence="2">Uncharacterized protein</fullName>
    </submittedName>
</protein>
<evidence type="ECO:0000313" key="2">
    <source>
        <dbReference type="EMBL" id="CAL1401217.1"/>
    </source>
</evidence>